<dbReference type="PANTHER" id="PTHR46825">
    <property type="entry name" value="D-ALANYL-D-ALANINE-CARBOXYPEPTIDASE/ENDOPEPTIDASE AMPH"/>
    <property type="match status" value="1"/>
</dbReference>
<protein>
    <submittedName>
        <fullName evidence="2">Beta-lactamase family protein</fullName>
    </submittedName>
</protein>
<accession>A0A7U3Q3I5</accession>
<dbReference type="SUPFAM" id="SSF56601">
    <property type="entry name" value="beta-lactamase/transpeptidase-like"/>
    <property type="match status" value="1"/>
</dbReference>
<organism evidence="2 3">
    <name type="scientific">Pedobacter endophyticus</name>
    <dbReference type="NCBI Taxonomy" id="2789740"/>
    <lineage>
        <taxon>Bacteria</taxon>
        <taxon>Pseudomonadati</taxon>
        <taxon>Bacteroidota</taxon>
        <taxon>Sphingobacteriia</taxon>
        <taxon>Sphingobacteriales</taxon>
        <taxon>Sphingobacteriaceae</taxon>
        <taxon>Pedobacter</taxon>
    </lineage>
</organism>
<evidence type="ECO:0000313" key="2">
    <source>
        <dbReference type="EMBL" id="QPH37679.1"/>
    </source>
</evidence>
<name>A0A7U3Q3I5_9SPHI</name>
<proteinExistence type="predicted"/>
<feature type="domain" description="Beta-lactamase-related" evidence="1">
    <location>
        <begin position="37"/>
        <end position="366"/>
    </location>
</feature>
<dbReference type="Gene3D" id="3.40.710.10">
    <property type="entry name" value="DD-peptidase/beta-lactamase superfamily"/>
    <property type="match status" value="1"/>
</dbReference>
<evidence type="ECO:0000313" key="3">
    <source>
        <dbReference type="Proteomes" id="UP000594759"/>
    </source>
</evidence>
<gene>
    <name evidence="2" type="ORF">IZT61_11180</name>
</gene>
<dbReference type="Proteomes" id="UP000594759">
    <property type="component" value="Chromosome"/>
</dbReference>
<dbReference type="InterPro" id="IPR050491">
    <property type="entry name" value="AmpC-like"/>
</dbReference>
<dbReference type="Pfam" id="PF00144">
    <property type="entry name" value="Beta-lactamase"/>
    <property type="match status" value="1"/>
</dbReference>
<dbReference type="InterPro" id="IPR012338">
    <property type="entry name" value="Beta-lactam/transpept-like"/>
</dbReference>
<evidence type="ECO:0000259" key="1">
    <source>
        <dbReference type="Pfam" id="PF00144"/>
    </source>
</evidence>
<dbReference type="PANTHER" id="PTHR46825:SF9">
    <property type="entry name" value="BETA-LACTAMASE-RELATED DOMAIN-CONTAINING PROTEIN"/>
    <property type="match status" value="1"/>
</dbReference>
<dbReference type="InterPro" id="IPR001466">
    <property type="entry name" value="Beta-lactam-related"/>
</dbReference>
<dbReference type="RefSeq" id="WP_196096994.1">
    <property type="nucleotide sequence ID" value="NZ_CP064939.1"/>
</dbReference>
<reference evidence="2 3" key="1">
    <citation type="submission" date="2020-11" db="EMBL/GenBank/DDBJ databases">
        <title>Pedobacter endophytica, an endophytic bacteria isolated form Carex pumila.</title>
        <authorList>
            <person name="Peng Y."/>
            <person name="Jiang L."/>
            <person name="Lee J."/>
        </authorList>
    </citation>
    <scope>NUCLEOTIDE SEQUENCE [LARGE SCALE GENOMIC DNA]</scope>
    <source>
        <strain evidence="2 3">JBR3-12</strain>
    </source>
</reference>
<dbReference type="KEGG" id="pex:IZT61_11180"/>
<sequence length="452" mass="50544">MNSFKSMRNAIKSITICIWLSASFSQLQGQTLNKQKLDSLFDRLSADNQAMGTFAIAKNGNVLYSRSIGYSLISGDKKIKNDANTQFMIGSVSKMFTATMIFQLIDEHKLSLDTKLSKYFPKIPAASEITIGTLLSHKSGLFDFVNDISDRSFLTKPQSRSKILSYIQYGQRHFAPNTDQLYSNSGYLLLASIIEKITKQKYSQQLQERICKRLNLTKTFSPTARNLGTTKSYYFNGTWNEIADLYPPNITGVGDIVSTPTEMIVFIDALFNDKLISSKSVNMMKKSAGPAHGMGLMKVPFGEKLGYGHGGDTYGTHSLVASFEKDSLTLAFSDNGENYPHNDIAIAMLSIYFNQPFTMPDFCELNYTAAQLGAYSGRYASEQIPLEITVTQKDNKLSAQAAGQSSFPLKSSEKNKFHFRSANLELEFNPEKGEMLLKQHGKSYLYHKETKK</sequence>
<keyword evidence="3" id="KW-1185">Reference proteome</keyword>
<dbReference type="AlphaFoldDB" id="A0A7U3Q3I5"/>
<dbReference type="EMBL" id="CP064939">
    <property type="protein sequence ID" value="QPH37679.1"/>
    <property type="molecule type" value="Genomic_DNA"/>
</dbReference>